<keyword evidence="3" id="KW-1185">Reference proteome</keyword>
<proteinExistence type="inferred from homology"/>
<evidence type="ECO:0000256" key="1">
    <source>
        <dbReference type="ARBA" id="ARBA00006479"/>
    </source>
</evidence>
<organism evidence="2 3">
    <name type="scientific">Paenarthrobacter aurescens (strain TC1)</name>
    <dbReference type="NCBI Taxonomy" id="290340"/>
    <lineage>
        <taxon>Bacteria</taxon>
        <taxon>Bacillati</taxon>
        <taxon>Actinomycetota</taxon>
        <taxon>Actinomycetes</taxon>
        <taxon>Micrococcales</taxon>
        <taxon>Micrococcaceae</taxon>
        <taxon>Paenarthrobacter</taxon>
    </lineage>
</organism>
<dbReference type="InterPro" id="IPR036388">
    <property type="entry name" value="WH-like_DNA-bd_sf"/>
</dbReference>
<dbReference type="Gene3D" id="3.30.420.40">
    <property type="match status" value="2"/>
</dbReference>
<dbReference type="AlphaFoldDB" id="A1R5X2"/>
<dbReference type="Pfam" id="PF00480">
    <property type="entry name" value="ROK"/>
    <property type="match status" value="1"/>
</dbReference>
<evidence type="ECO:0000313" key="2">
    <source>
        <dbReference type="EMBL" id="ABM08351.1"/>
    </source>
</evidence>
<dbReference type="SUPFAM" id="SSF53067">
    <property type="entry name" value="Actin-like ATPase domain"/>
    <property type="match status" value="1"/>
</dbReference>
<dbReference type="KEGG" id="aau:AAur_1885"/>
<dbReference type="PANTHER" id="PTHR18964">
    <property type="entry name" value="ROK (REPRESSOR, ORF, KINASE) FAMILY"/>
    <property type="match status" value="1"/>
</dbReference>
<dbReference type="Proteomes" id="UP000000637">
    <property type="component" value="Chromosome"/>
</dbReference>
<dbReference type="Gene3D" id="1.10.10.10">
    <property type="entry name" value="Winged helix-like DNA-binding domain superfamily/Winged helix DNA-binding domain"/>
    <property type="match status" value="1"/>
</dbReference>
<dbReference type="HOGENOM" id="CLU_036604_13_3_11"/>
<dbReference type="PANTHER" id="PTHR18964:SF173">
    <property type="entry name" value="GLUCOKINASE"/>
    <property type="match status" value="1"/>
</dbReference>
<name>A1R5X2_PAEAT</name>
<dbReference type="RefSeq" id="WP_011774578.1">
    <property type="nucleotide sequence ID" value="NC_008711.1"/>
</dbReference>
<dbReference type="STRING" id="290340.AAur_1885"/>
<accession>A1R5X2</accession>
<dbReference type="PROSITE" id="PS01125">
    <property type="entry name" value="ROK"/>
    <property type="match status" value="1"/>
</dbReference>
<dbReference type="InterPro" id="IPR000600">
    <property type="entry name" value="ROK"/>
</dbReference>
<protein>
    <submittedName>
        <fullName evidence="2">Transcriptional regulator, ROK family</fullName>
    </submittedName>
</protein>
<dbReference type="InterPro" id="IPR036390">
    <property type="entry name" value="WH_DNA-bd_sf"/>
</dbReference>
<comment type="similarity">
    <text evidence="1">Belongs to the ROK (NagC/XylR) family.</text>
</comment>
<dbReference type="InterPro" id="IPR043129">
    <property type="entry name" value="ATPase_NBD"/>
</dbReference>
<sequence>MDNGGPGELLQILRDGQPRTRADLAGTTGLGRAAVSSRLEPLLKLELVIPVSGAPSTGGRPSARLAFNPGAKLVAAADVGATHATVALTDLSGAVLVETTERMEISCGPETVLDWLLTMVNGHLKVLERPTADVIAVGIGLPGPVEHSTGKPTSPPIMPGWDGFDVPAYIQQTLGVPVLVDNDVNLMALGERATRWPNEENMIFLKVATGIGSGVVSGGELQRGAAGVAGDVGHIAVSRGAGILCRCGKSACLEAIAGAPAIAAQLRENGLGATNGSDVVSLVRSGNPAAIQAVRQAGRDIGEMLNMCVSFINPSLIVVGGSLAQSGEHLMAGIRETVYARSTPLATQHLNITQSATGPEAGVVGASILAVEHVLSPHRVNQLATRLLSGGKENINRQEEPAPPTPWPLLEAMAKQLQDAPT</sequence>
<evidence type="ECO:0000313" key="3">
    <source>
        <dbReference type="Proteomes" id="UP000000637"/>
    </source>
</evidence>
<dbReference type="SUPFAM" id="SSF46785">
    <property type="entry name" value="Winged helix' DNA-binding domain"/>
    <property type="match status" value="1"/>
</dbReference>
<dbReference type="EMBL" id="CP000474">
    <property type="protein sequence ID" value="ABM08351.1"/>
    <property type="molecule type" value="Genomic_DNA"/>
</dbReference>
<reference evidence="2 3" key="1">
    <citation type="journal article" date="2006" name="PLoS Genet.">
        <title>Secrets of soil survival revealed by the genome sequence of Arthrobacter aurescens TC1.</title>
        <authorList>
            <person name="Mongodin E.F."/>
            <person name="Shapir N."/>
            <person name="Daugherty S.C."/>
            <person name="DeBoy R.T."/>
            <person name="Emerson J.B."/>
            <person name="Shvartzbeyn A."/>
            <person name="Radune D."/>
            <person name="Vamathevan J."/>
            <person name="Riggs F."/>
            <person name="Grinberg V."/>
            <person name="Khouri H."/>
            <person name="Wackett L.P."/>
            <person name="Nelson K.E."/>
            <person name="Sadowsky M.J."/>
        </authorList>
    </citation>
    <scope>NUCLEOTIDE SEQUENCE [LARGE SCALE GENOMIC DNA]</scope>
    <source>
        <strain evidence="2 3">TC1</strain>
    </source>
</reference>
<gene>
    <name evidence="2" type="ordered locus">AAur_1885</name>
</gene>
<dbReference type="InterPro" id="IPR049874">
    <property type="entry name" value="ROK_cs"/>
</dbReference>
<dbReference type="eggNOG" id="COG1940">
    <property type="taxonomic scope" value="Bacteria"/>
</dbReference>
<dbReference type="OrthoDB" id="3189808at2"/>